<keyword evidence="3" id="KW-1185">Reference proteome</keyword>
<feature type="region of interest" description="Disordered" evidence="1">
    <location>
        <begin position="42"/>
        <end position="65"/>
    </location>
</feature>
<evidence type="ECO:0000313" key="3">
    <source>
        <dbReference type="Proteomes" id="UP000499080"/>
    </source>
</evidence>
<evidence type="ECO:0000313" key="2">
    <source>
        <dbReference type="EMBL" id="GBN94426.1"/>
    </source>
</evidence>
<feature type="compositionally biased region" description="Polar residues" evidence="1">
    <location>
        <begin position="42"/>
        <end position="55"/>
    </location>
</feature>
<reference evidence="2 3" key="1">
    <citation type="journal article" date="2019" name="Sci. Rep.">
        <title>Orb-weaving spider Araneus ventricosus genome elucidates the spidroin gene catalogue.</title>
        <authorList>
            <person name="Kono N."/>
            <person name="Nakamura H."/>
            <person name="Ohtoshi R."/>
            <person name="Moran D.A.P."/>
            <person name="Shinohara A."/>
            <person name="Yoshida Y."/>
            <person name="Fujiwara M."/>
            <person name="Mori M."/>
            <person name="Tomita M."/>
            <person name="Arakawa K."/>
        </authorList>
    </citation>
    <scope>NUCLEOTIDE SEQUENCE [LARGE SCALE GENOMIC DNA]</scope>
</reference>
<sequence length="92" mass="10101">MEFLEHGKEKAIVRFKIWWKLAYRNGKSGIPTNSKSNISCADSNLGPQCEGSGTSKDLPRLGPRDEARKLEIRSVGIEDQRLGDLKSGGSAL</sequence>
<name>A0A4Y2T4M0_ARAVE</name>
<protein>
    <submittedName>
        <fullName evidence="2">Uncharacterized protein</fullName>
    </submittedName>
</protein>
<gene>
    <name evidence="2" type="ORF">AVEN_182006_1</name>
</gene>
<proteinExistence type="predicted"/>
<dbReference type="Proteomes" id="UP000499080">
    <property type="component" value="Unassembled WGS sequence"/>
</dbReference>
<organism evidence="2 3">
    <name type="scientific">Araneus ventricosus</name>
    <name type="common">Orbweaver spider</name>
    <name type="synonym">Epeira ventricosa</name>
    <dbReference type="NCBI Taxonomy" id="182803"/>
    <lineage>
        <taxon>Eukaryota</taxon>
        <taxon>Metazoa</taxon>
        <taxon>Ecdysozoa</taxon>
        <taxon>Arthropoda</taxon>
        <taxon>Chelicerata</taxon>
        <taxon>Arachnida</taxon>
        <taxon>Araneae</taxon>
        <taxon>Araneomorphae</taxon>
        <taxon>Entelegynae</taxon>
        <taxon>Araneoidea</taxon>
        <taxon>Araneidae</taxon>
        <taxon>Araneus</taxon>
    </lineage>
</organism>
<accession>A0A4Y2T4M0</accession>
<dbReference type="AlphaFoldDB" id="A0A4Y2T4M0"/>
<dbReference type="EMBL" id="BGPR01025488">
    <property type="protein sequence ID" value="GBN94426.1"/>
    <property type="molecule type" value="Genomic_DNA"/>
</dbReference>
<evidence type="ECO:0000256" key="1">
    <source>
        <dbReference type="SAM" id="MobiDB-lite"/>
    </source>
</evidence>
<comment type="caution">
    <text evidence="2">The sequence shown here is derived from an EMBL/GenBank/DDBJ whole genome shotgun (WGS) entry which is preliminary data.</text>
</comment>